<name>A0ABY6MHS0_9BACT</name>
<accession>A0ABY6MHS0</accession>
<proteinExistence type="predicted"/>
<dbReference type="InterPro" id="IPR003772">
    <property type="entry name" value="YceD"/>
</dbReference>
<keyword evidence="2" id="KW-1185">Reference proteome</keyword>
<protein>
    <submittedName>
        <fullName evidence="1">YceD family protein</fullName>
    </submittedName>
</protein>
<organism evidence="1 2">
    <name type="scientific">Algoriphagus halophytocola</name>
    <dbReference type="NCBI Taxonomy" id="2991499"/>
    <lineage>
        <taxon>Bacteria</taxon>
        <taxon>Pseudomonadati</taxon>
        <taxon>Bacteroidota</taxon>
        <taxon>Cytophagia</taxon>
        <taxon>Cytophagales</taxon>
        <taxon>Cyclobacteriaceae</taxon>
        <taxon>Algoriphagus</taxon>
    </lineage>
</organism>
<dbReference type="RefSeq" id="WP_264809875.1">
    <property type="nucleotide sequence ID" value="NZ_CP110226.1"/>
</dbReference>
<evidence type="ECO:0000313" key="1">
    <source>
        <dbReference type="EMBL" id="UZD23337.1"/>
    </source>
</evidence>
<dbReference type="Proteomes" id="UP001163156">
    <property type="component" value="Chromosome"/>
</dbReference>
<dbReference type="Pfam" id="PF02620">
    <property type="entry name" value="YceD"/>
    <property type="match status" value="1"/>
</dbReference>
<reference evidence="1" key="1">
    <citation type="submission" date="2022-10" db="EMBL/GenBank/DDBJ databases">
        <title>Algoriphagus sp. a novel bacteria isolate from halophytes salicornia europaea.</title>
        <authorList>
            <person name="Peng Y."/>
            <person name="Jiang L."/>
            <person name="Lee J."/>
        </authorList>
    </citation>
    <scope>NUCLEOTIDE SEQUENCE</scope>
    <source>
        <strain evidence="1">TR-M5</strain>
    </source>
</reference>
<sequence>MKFWRTFDIEVIKFVEGIHEIDFEIDDSFFQHFEDNELVRKGNLAVRVKMNKGANLIEMDFHIAGEVTLTCDRSLEPFQQPLDLHEQMIYKYGAEEKEINEDVYMITRDTPKINVAQLIYEFILLGLPAKKIHPDYRNEMDDEEYEGEGIYAYIDGEDDFEKDPDSDSEDNSEVIDPRWELLKKLKNKE</sequence>
<gene>
    <name evidence="1" type="ORF">OM944_02360</name>
</gene>
<dbReference type="EMBL" id="CP110226">
    <property type="protein sequence ID" value="UZD23337.1"/>
    <property type="molecule type" value="Genomic_DNA"/>
</dbReference>
<evidence type="ECO:0000313" key="2">
    <source>
        <dbReference type="Proteomes" id="UP001163156"/>
    </source>
</evidence>